<reference evidence="1 2" key="2">
    <citation type="journal article" date="2017" name="Nature">
        <title>The Apostasia genome and the evolution of orchids.</title>
        <authorList>
            <person name="Zhang G.Q."/>
            <person name="Liu K.W."/>
            <person name="Li Z."/>
            <person name="Lohaus R."/>
            <person name="Hsiao Y.Y."/>
            <person name="Niu S.C."/>
            <person name="Wang J.Y."/>
            <person name="Lin Y.C."/>
            <person name="Xu Q."/>
            <person name="Chen L.J."/>
            <person name="Yoshida K."/>
            <person name="Fujiwara S."/>
            <person name="Wang Z.W."/>
            <person name="Zhang Y.Q."/>
            <person name="Mitsuda N."/>
            <person name="Wang M."/>
            <person name="Liu G.H."/>
            <person name="Pecoraro L."/>
            <person name="Huang H.X."/>
            <person name="Xiao X.J."/>
            <person name="Lin M."/>
            <person name="Wu X.Y."/>
            <person name="Wu W.L."/>
            <person name="Chen Y.Y."/>
            <person name="Chang S.B."/>
            <person name="Sakamoto S."/>
            <person name="Ohme-Takagi M."/>
            <person name="Yagi M."/>
            <person name="Zeng S.J."/>
            <person name="Shen C.Y."/>
            <person name="Yeh C.M."/>
            <person name="Luo Y.B."/>
            <person name="Tsai W.C."/>
            <person name="Van de Peer Y."/>
            <person name="Liu Z.J."/>
        </authorList>
    </citation>
    <scope>NUCLEOTIDE SEQUENCE [LARGE SCALE GENOMIC DNA]</scope>
    <source>
        <tissue evidence="1">The whole plant</tissue>
    </source>
</reference>
<proteinExistence type="predicted"/>
<dbReference type="AlphaFoldDB" id="A0A2I0X985"/>
<evidence type="ECO:0000313" key="2">
    <source>
        <dbReference type="Proteomes" id="UP000233837"/>
    </source>
</evidence>
<name>A0A2I0X985_9ASPA</name>
<protein>
    <submittedName>
        <fullName evidence="1">Uncharacterized protein</fullName>
    </submittedName>
</protein>
<evidence type="ECO:0000313" key="1">
    <source>
        <dbReference type="EMBL" id="PKU84479.1"/>
    </source>
</evidence>
<sequence length="121" mass="13557">MLRRSAQISTPRSGEGTGSKKLCWNGKFWSVLEGIDCEACEHALMAVEVSYEEPEQNLDGVFDSSFGFKLFFASNLVSCKPFSSGFGSQLDSSPARHFLYLSLCEFKQAREIVPRKMEMGR</sequence>
<dbReference type="Proteomes" id="UP000233837">
    <property type="component" value="Unassembled WGS sequence"/>
</dbReference>
<organism evidence="1 2">
    <name type="scientific">Dendrobium catenatum</name>
    <dbReference type="NCBI Taxonomy" id="906689"/>
    <lineage>
        <taxon>Eukaryota</taxon>
        <taxon>Viridiplantae</taxon>
        <taxon>Streptophyta</taxon>
        <taxon>Embryophyta</taxon>
        <taxon>Tracheophyta</taxon>
        <taxon>Spermatophyta</taxon>
        <taxon>Magnoliopsida</taxon>
        <taxon>Liliopsida</taxon>
        <taxon>Asparagales</taxon>
        <taxon>Orchidaceae</taxon>
        <taxon>Epidendroideae</taxon>
        <taxon>Malaxideae</taxon>
        <taxon>Dendrobiinae</taxon>
        <taxon>Dendrobium</taxon>
    </lineage>
</organism>
<dbReference type="EMBL" id="KZ502052">
    <property type="protein sequence ID" value="PKU84479.1"/>
    <property type="molecule type" value="Genomic_DNA"/>
</dbReference>
<accession>A0A2I0X985</accession>
<gene>
    <name evidence="1" type="ORF">MA16_Dca002992</name>
</gene>
<reference evidence="1 2" key="1">
    <citation type="journal article" date="2016" name="Sci. Rep.">
        <title>The Dendrobium catenatum Lindl. genome sequence provides insights into polysaccharide synthase, floral development and adaptive evolution.</title>
        <authorList>
            <person name="Zhang G.Q."/>
            <person name="Xu Q."/>
            <person name="Bian C."/>
            <person name="Tsai W.C."/>
            <person name="Yeh C.M."/>
            <person name="Liu K.W."/>
            <person name="Yoshida K."/>
            <person name="Zhang L.S."/>
            <person name="Chang S.B."/>
            <person name="Chen F."/>
            <person name="Shi Y."/>
            <person name="Su Y.Y."/>
            <person name="Zhang Y.Q."/>
            <person name="Chen L.J."/>
            <person name="Yin Y."/>
            <person name="Lin M."/>
            <person name="Huang H."/>
            <person name="Deng H."/>
            <person name="Wang Z.W."/>
            <person name="Zhu S.L."/>
            <person name="Zhao X."/>
            <person name="Deng C."/>
            <person name="Niu S.C."/>
            <person name="Huang J."/>
            <person name="Wang M."/>
            <person name="Liu G.H."/>
            <person name="Yang H.J."/>
            <person name="Xiao X.J."/>
            <person name="Hsiao Y.Y."/>
            <person name="Wu W.L."/>
            <person name="Chen Y.Y."/>
            <person name="Mitsuda N."/>
            <person name="Ohme-Takagi M."/>
            <person name="Luo Y.B."/>
            <person name="Van de Peer Y."/>
            <person name="Liu Z.J."/>
        </authorList>
    </citation>
    <scope>NUCLEOTIDE SEQUENCE [LARGE SCALE GENOMIC DNA]</scope>
    <source>
        <tissue evidence="1">The whole plant</tissue>
    </source>
</reference>
<keyword evidence="2" id="KW-1185">Reference proteome</keyword>